<accession>A0AAJ6AYA6</accession>
<feature type="chain" id="PRO_5042460630" evidence="1">
    <location>
        <begin position="31"/>
        <end position="171"/>
    </location>
</feature>
<reference evidence="3" key="1">
    <citation type="submission" date="2023-03" db="EMBL/GenBank/DDBJ databases">
        <title>Andean soil-derived lignocellulolytic bacterial consortium as a source of novel taxa and putative plastic-active enzymes.</title>
        <authorList>
            <person name="Diaz-Garcia L."/>
            <person name="Chuvochina M."/>
            <person name="Feuerriegel G."/>
            <person name="Bunk B."/>
            <person name="Sproer C."/>
            <person name="Streit W.R."/>
            <person name="Rodriguez L.M."/>
            <person name="Overmann J."/>
            <person name="Jimenez D.J."/>
        </authorList>
    </citation>
    <scope>NUCLEOTIDE SEQUENCE</scope>
    <source>
        <strain evidence="3">MAG 4196</strain>
    </source>
</reference>
<feature type="domain" description="DUF2059" evidence="2">
    <location>
        <begin position="97"/>
        <end position="146"/>
    </location>
</feature>
<protein>
    <submittedName>
        <fullName evidence="3">DUF2059 domain-containing protein</fullName>
    </submittedName>
</protein>
<feature type="signal peptide" evidence="1">
    <location>
        <begin position="1"/>
        <end position="30"/>
    </location>
</feature>
<evidence type="ECO:0000313" key="3">
    <source>
        <dbReference type="EMBL" id="WEK02722.1"/>
    </source>
</evidence>
<organism evidence="3 4">
    <name type="scientific">Candidatus Devosia phytovorans</name>
    <dbReference type="NCBI Taxonomy" id="3121372"/>
    <lineage>
        <taxon>Bacteria</taxon>
        <taxon>Pseudomonadati</taxon>
        <taxon>Pseudomonadota</taxon>
        <taxon>Alphaproteobacteria</taxon>
        <taxon>Hyphomicrobiales</taxon>
        <taxon>Devosiaceae</taxon>
        <taxon>Devosia</taxon>
    </lineage>
</organism>
<dbReference type="Proteomes" id="UP001217476">
    <property type="component" value="Chromosome"/>
</dbReference>
<proteinExistence type="predicted"/>
<evidence type="ECO:0000259" key="2">
    <source>
        <dbReference type="Pfam" id="PF09832"/>
    </source>
</evidence>
<name>A0AAJ6AYA6_9HYPH</name>
<dbReference type="AlphaFoldDB" id="A0AAJ6AYA6"/>
<dbReference type="EMBL" id="CP119312">
    <property type="protein sequence ID" value="WEK02722.1"/>
    <property type="molecule type" value="Genomic_DNA"/>
</dbReference>
<keyword evidence="1" id="KW-0732">Signal</keyword>
<gene>
    <name evidence="3" type="ORF">P0Y65_10930</name>
</gene>
<evidence type="ECO:0000313" key="4">
    <source>
        <dbReference type="Proteomes" id="UP001217476"/>
    </source>
</evidence>
<dbReference type="InterPro" id="IPR018637">
    <property type="entry name" value="DUF2059"/>
</dbReference>
<evidence type="ECO:0000256" key="1">
    <source>
        <dbReference type="SAM" id="SignalP"/>
    </source>
</evidence>
<sequence length="171" mass="18892">MMTGLMTRAKALVAVVMSVALFAVAAPAMAQEVPPEQLALARKYVDLTDSAGVFEITLVEIGLGSLSQLTQQNPELADEIDLAIGKVLETYQGRKGELLDQFARVYATRFTVEELQQIVTFYESPTGRKLARANTEVNSDMQAILQVFTNNTRPEFYAKVRAELRSQGFEV</sequence>
<dbReference type="Pfam" id="PF09832">
    <property type="entry name" value="DUF2059"/>
    <property type="match status" value="1"/>
</dbReference>